<reference evidence="5" key="1">
    <citation type="submission" date="2016-10" db="EMBL/GenBank/DDBJ databases">
        <authorList>
            <person name="Varghese N."/>
            <person name="Submissions S."/>
        </authorList>
    </citation>
    <scope>NUCLEOTIDE SEQUENCE [LARGE SCALE GENOMIC DNA]</scope>
    <source>
        <strain evidence="5">DSM 45245</strain>
    </source>
</reference>
<feature type="transmembrane region" description="Helical" evidence="3">
    <location>
        <begin position="150"/>
        <end position="172"/>
    </location>
</feature>
<keyword evidence="1" id="KW-0175">Coiled coil</keyword>
<dbReference type="RefSeq" id="WP_091553538.1">
    <property type="nucleotide sequence ID" value="NZ_FNPH01000002.1"/>
</dbReference>
<dbReference type="PRINTS" id="PR00834">
    <property type="entry name" value="PROTEASES2C"/>
</dbReference>
<sequence length="406" mass="41220">MSSGYDPHAAQSGAQQDATPKAGETAPLAPSAPPQPAPVAATPPAAPVSAAPVSGAGDPTQLRPGPMPPRVEPASAAALVTGAATPHAGANPFRAPHTAPTSGASWEPSAGYPRPYTPPQPPASAEFAAPPAGPAAASAGAPAAAPKRRLAWPGVTALLLVLALGGAVGFQAHQMQRLQDRLAAADRRLAEAQVEQGRRMEALEGRAAQLEKQADDVFNPEAISSAVLPSVFRVSAGEFTGTAFAVGKPANGGGTNLFTNFHVVESVWNSGERKVFIERRDQRFPATIVKVDETNDVAQLRADGKFTGLVPAGDAVKSGQQIVVVGAPLGLEDTVTTGVVSAFRKSPDGAGTVIQFSAPINPGNSGGPVINRSKQVVGIATAKARDAEGIGLAVPIKTACDEFKIC</sequence>
<dbReference type="InterPro" id="IPR043504">
    <property type="entry name" value="Peptidase_S1_PA_chymotrypsin"/>
</dbReference>
<dbReference type="InterPro" id="IPR001940">
    <property type="entry name" value="Peptidase_S1C"/>
</dbReference>
<dbReference type="PANTHER" id="PTHR43019">
    <property type="entry name" value="SERINE ENDOPROTEASE DEGS"/>
    <property type="match status" value="1"/>
</dbReference>
<evidence type="ECO:0000313" key="5">
    <source>
        <dbReference type="Proteomes" id="UP000242415"/>
    </source>
</evidence>
<evidence type="ECO:0000256" key="3">
    <source>
        <dbReference type="SAM" id="Phobius"/>
    </source>
</evidence>
<dbReference type="PANTHER" id="PTHR43019:SF23">
    <property type="entry name" value="PROTEASE DO-LIKE 5, CHLOROPLASTIC"/>
    <property type="match status" value="1"/>
</dbReference>
<gene>
    <name evidence="4" type="ORF">SAMN05444365_102349</name>
</gene>
<accession>A0A1H3K369</accession>
<dbReference type="SUPFAM" id="SSF50494">
    <property type="entry name" value="Trypsin-like serine proteases"/>
    <property type="match status" value="1"/>
</dbReference>
<feature type="compositionally biased region" description="Low complexity" evidence="2">
    <location>
        <begin position="123"/>
        <end position="140"/>
    </location>
</feature>
<name>A0A1H3K369_9ACTN</name>
<keyword evidence="3" id="KW-0472">Membrane</keyword>
<evidence type="ECO:0000256" key="1">
    <source>
        <dbReference type="SAM" id="Coils"/>
    </source>
</evidence>
<dbReference type="GO" id="GO:0006508">
    <property type="term" value="P:proteolysis"/>
    <property type="evidence" value="ECO:0007669"/>
    <property type="project" value="InterPro"/>
</dbReference>
<proteinExistence type="predicted"/>
<feature type="compositionally biased region" description="Low complexity" evidence="2">
    <location>
        <begin position="38"/>
        <end position="54"/>
    </location>
</feature>
<dbReference type="AlphaFoldDB" id="A0A1H3K369"/>
<dbReference type="EMBL" id="FNPH01000002">
    <property type="protein sequence ID" value="SDY46601.1"/>
    <property type="molecule type" value="Genomic_DNA"/>
</dbReference>
<dbReference type="STRING" id="405436.SAMN05444365_102349"/>
<keyword evidence="3" id="KW-1133">Transmembrane helix</keyword>
<dbReference type="Gene3D" id="2.40.10.10">
    <property type="entry name" value="Trypsin-like serine proteases"/>
    <property type="match status" value="2"/>
</dbReference>
<organism evidence="4 5">
    <name type="scientific">Micromonospora pattaloongensis</name>
    <dbReference type="NCBI Taxonomy" id="405436"/>
    <lineage>
        <taxon>Bacteria</taxon>
        <taxon>Bacillati</taxon>
        <taxon>Actinomycetota</taxon>
        <taxon>Actinomycetes</taxon>
        <taxon>Micromonosporales</taxon>
        <taxon>Micromonosporaceae</taxon>
        <taxon>Micromonospora</taxon>
    </lineage>
</organism>
<keyword evidence="3" id="KW-0812">Transmembrane</keyword>
<dbReference type="InterPro" id="IPR009003">
    <property type="entry name" value="Peptidase_S1_PA"/>
</dbReference>
<dbReference type="OrthoDB" id="9788136at2"/>
<evidence type="ECO:0000256" key="2">
    <source>
        <dbReference type="SAM" id="MobiDB-lite"/>
    </source>
</evidence>
<feature type="region of interest" description="Disordered" evidence="2">
    <location>
        <begin position="86"/>
        <end position="140"/>
    </location>
</feature>
<dbReference type="Pfam" id="PF13365">
    <property type="entry name" value="Trypsin_2"/>
    <property type="match status" value="1"/>
</dbReference>
<evidence type="ECO:0000313" key="4">
    <source>
        <dbReference type="EMBL" id="SDY46601.1"/>
    </source>
</evidence>
<feature type="coiled-coil region" evidence="1">
    <location>
        <begin position="175"/>
        <end position="213"/>
    </location>
</feature>
<keyword evidence="5" id="KW-1185">Reference proteome</keyword>
<dbReference type="GO" id="GO:0004252">
    <property type="term" value="F:serine-type endopeptidase activity"/>
    <property type="evidence" value="ECO:0007669"/>
    <property type="project" value="InterPro"/>
</dbReference>
<feature type="region of interest" description="Disordered" evidence="2">
    <location>
        <begin position="1"/>
        <end position="72"/>
    </location>
</feature>
<dbReference type="Proteomes" id="UP000242415">
    <property type="component" value="Unassembled WGS sequence"/>
</dbReference>
<protein>
    <submittedName>
        <fullName evidence="4">Trypsin-like peptidase domain-containing protein</fullName>
    </submittedName>
</protein>